<evidence type="ECO:0000313" key="2">
    <source>
        <dbReference type="Proteomes" id="UP000030008"/>
    </source>
</evidence>
<organism evidence="1 2">
    <name type="scientific">Clostridium innocuum</name>
    <dbReference type="NCBI Taxonomy" id="1522"/>
    <lineage>
        <taxon>Bacteria</taxon>
        <taxon>Bacillati</taxon>
        <taxon>Bacillota</taxon>
        <taxon>Clostridia</taxon>
        <taxon>Eubacteriales</taxon>
        <taxon>Clostridiaceae</taxon>
        <taxon>Clostridium</taxon>
    </lineage>
</organism>
<gene>
    <name evidence="1" type="ORF">CIAN88_23045</name>
</gene>
<name>A0A099I091_CLOIN</name>
<protein>
    <submittedName>
        <fullName evidence="1">Uncharacterized protein</fullName>
    </submittedName>
</protein>
<evidence type="ECO:0000313" key="1">
    <source>
        <dbReference type="EMBL" id="KGJ51021.1"/>
    </source>
</evidence>
<comment type="caution">
    <text evidence="1">The sequence shown here is derived from an EMBL/GenBank/DDBJ whole genome shotgun (WGS) entry which is preliminary data.</text>
</comment>
<dbReference type="Proteomes" id="UP000030008">
    <property type="component" value="Unassembled WGS sequence"/>
</dbReference>
<proteinExistence type="predicted"/>
<dbReference type="AlphaFoldDB" id="A0A099I091"/>
<dbReference type="RefSeq" id="WP_044908631.1">
    <property type="nucleotide sequence ID" value="NZ_JAJFEK010000062.1"/>
</dbReference>
<reference evidence="1 2" key="1">
    <citation type="submission" date="2014-08" db="EMBL/GenBank/DDBJ databases">
        <title>Clostridium innocuum, an unnegligible vancomycin-resistant pathogen causing extra-intestinal infections.</title>
        <authorList>
            <person name="Feng Y."/>
            <person name="Chiu C.-H."/>
        </authorList>
    </citation>
    <scope>NUCLEOTIDE SEQUENCE [LARGE SCALE GENOMIC DNA]</scope>
    <source>
        <strain evidence="1 2">AN88</strain>
    </source>
</reference>
<accession>A0A099I091</accession>
<sequence>MTNKEVSTKIRKTLKEAGYTSKDIKVSVRSSLYDTIAKITIHNPHINKNEIEKLLLTAYEEIDRDIVTGEILQGGNTMLFIDYEYGIFEEAAHEWAATAKGLIYSKEEVTRIFDGLYLLDLDRSGVLSIRQQNEKASCTYKVYNLSHLCEFIYKFAEFGTIAV</sequence>
<dbReference type="EMBL" id="JQIF01000184">
    <property type="protein sequence ID" value="KGJ51021.1"/>
    <property type="molecule type" value="Genomic_DNA"/>
</dbReference>